<evidence type="ECO:0000313" key="2">
    <source>
        <dbReference type="Proteomes" id="UP001062846"/>
    </source>
</evidence>
<dbReference type="Proteomes" id="UP001062846">
    <property type="component" value="Chromosome 1"/>
</dbReference>
<name>A0ACC0Q0G2_RHOML</name>
<gene>
    <name evidence="1" type="ORF">RHMOL_Rhmol01G0061800</name>
</gene>
<accession>A0ACC0Q0G2</accession>
<reference evidence="1" key="1">
    <citation type="submission" date="2022-02" db="EMBL/GenBank/DDBJ databases">
        <title>Plant Genome Project.</title>
        <authorList>
            <person name="Zhang R.-G."/>
        </authorList>
    </citation>
    <scope>NUCLEOTIDE SEQUENCE</scope>
    <source>
        <strain evidence="1">AT1</strain>
    </source>
</reference>
<protein>
    <submittedName>
        <fullName evidence="1">Uncharacterized protein</fullName>
    </submittedName>
</protein>
<organism evidence="1 2">
    <name type="scientific">Rhododendron molle</name>
    <name type="common">Chinese azalea</name>
    <name type="synonym">Azalea mollis</name>
    <dbReference type="NCBI Taxonomy" id="49168"/>
    <lineage>
        <taxon>Eukaryota</taxon>
        <taxon>Viridiplantae</taxon>
        <taxon>Streptophyta</taxon>
        <taxon>Embryophyta</taxon>
        <taxon>Tracheophyta</taxon>
        <taxon>Spermatophyta</taxon>
        <taxon>Magnoliopsida</taxon>
        <taxon>eudicotyledons</taxon>
        <taxon>Gunneridae</taxon>
        <taxon>Pentapetalae</taxon>
        <taxon>asterids</taxon>
        <taxon>Ericales</taxon>
        <taxon>Ericaceae</taxon>
        <taxon>Ericoideae</taxon>
        <taxon>Rhodoreae</taxon>
        <taxon>Rhododendron</taxon>
    </lineage>
</organism>
<proteinExistence type="predicted"/>
<evidence type="ECO:0000313" key="1">
    <source>
        <dbReference type="EMBL" id="KAI8570759.1"/>
    </source>
</evidence>
<dbReference type="EMBL" id="CM046388">
    <property type="protein sequence ID" value="KAI8570759.1"/>
    <property type="molecule type" value="Genomic_DNA"/>
</dbReference>
<keyword evidence="2" id="KW-1185">Reference proteome</keyword>
<comment type="caution">
    <text evidence="1">The sequence shown here is derived from an EMBL/GenBank/DDBJ whole genome shotgun (WGS) entry which is preliminary data.</text>
</comment>
<sequence length="141" mass="15204">MSIVGFSRRLMVPNVMFKFGRMFIVLFIWITKPASCVNLGEAGSDSKVEDDDSAAGMEDMAEVGIGGENGEISNKEFVEDVSGSSDYGVKECVNPLLVRNGNVGLGLIEVVGSFHNDKDSSPNAMVGLPVESFDMESMWGR</sequence>